<feature type="domain" description="DUF7087" evidence="2">
    <location>
        <begin position="32"/>
        <end position="83"/>
    </location>
</feature>
<dbReference type="AlphaFoldDB" id="A0A915ABU7"/>
<proteinExistence type="predicted"/>
<accession>A0A915ABU7</accession>
<feature type="transmembrane region" description="Helical" evidence="1">
    <location>
        <begin position="34"/>
        <end position="54"/>
    </location>
</feature>
<keyword evidence="1" id="KW-1133">Transmembrane helix</keyword>
<dbReference type="Pfam" id="PF23346">
    <property type="entry name" value="DUF7087"/>
    <property type="match status" value="1"/>
</dbReference>
<dbReference type="Proteomes" id="UP000887569">
    <property type="component" value="Unplaced"/>
</dbReference>
<dbReference type="WBParaSite" id="PgR004_g197_t05">
    <property type="protein sequence ID" value="PgR004_g197_t05"/>
    <property type="gene ID" value="PgR004_g197"/>
</dbReference>
<dbReference type="WBParaSite" id="PgR004_g197_t01">
    <property type="protein sequence ID" value="PgR004_g197_t01"/>
    <property type="gene ID" value="PgR004_g197"/>
</dbReference>
<feature type="transmembrane region" description="Helical" evidence="1">
    <location>
        <begin position="60"/>
        <end position="81"/>
    </location>
</feature>
<keyword evidence="1" id="KW-0472">Membrane</keyword>
<evidence type="ECO:0000256" key="1">
    <source>
        <dbReference type="SAM" id="Phobius"/>
    </source>
</evidence>
<evidence type="ECO:0000313" key="4">
    <source>
        <dbReference type="WBParaSite" id="PgR004_g197_t01"/>
    </source>
</evidence>
<organism evidence="3 4">
    <name type="scientific">Parascaris univalens</name>
    <name type="common">Nematode worm</name>
    <dbReference type="NCBI Taxonomy" id="6257"/>
    <lineage>
        <taxon>Eukaryota</taxon>
        <taxon>Metazoa</taxon>
        <taxon>Ecdysozoa</taxon>
        <taxon>Nematoda</taxon>
        <taxon>Chromadorea</taxon>
        <taxon>Rhabditida</taxon>
        <taxon>Spirurina</taxon>
        <taxon>Ascaridomorpha</taxon>
        <taxon>Ascaridoidea</taxon>
        <taxon>Ascarididae</taxon>
        <taxon>Parascaris</taxon>
    </lineage>
</organism>
<dbReference type="InterPro" id="IPR055514">
    <property type="entry name" value="DUF7087"/>
</dbReference>
<keyword evidence="1" id="KW-0812">Transmembrane</keyword>
<evidence type="ECO:0000259" key="2">
    <source>
        <dbReference type="Pfam" id="PF23346"/>
    </source>
</evidence>
<keyword evidence="3" id="KW-1185">Reference proteome</keyword>
<evidence type="ECO:0000313" key="3">
    <source>
        <dbReference type="Proteomes" id="UP000887569"/>
    </source>
</evidence>
<evidence type="ECO:0000313" key="5">
    <source>
        <dbReference type="WBParaSite" id="PgR004_g197_t05"/>
    </source>
</evidence>
<name>A0A915ABU7_PARUN</name>
<sequence length="89" mass="9962">MRLRDAQKNSSCHSRHTTAESSYFAQHVSHTKMLMRLISEVFGGILLALVAHFMLYMPGLYRLCSYVSIVCAGVTIVVELLEAICSKLI</sequence>
<protein>
    <recommendedName>
        <fullName evidence="2">DUF7087 domain-containing protein</fullName>
    </recommendedName>
</protein>
<reference evidence="4 5" key="1">
    <citation type="submission" date="2022-11" db="UniProtKB">
        <authorList>
            <consortium name="WormBaseParasite"/>
        </authorList>
    </citation>
    <scope>IDENTIFICATION</scope>
</reference>